<keyword evidence="3" id="KW-1185">Reference proteome</keyword>
<evidence type="ECO:0000256" key="1">
    <source>
        <dbReference type="SAM" id="MobiDB-lite"/>
    </source>
</evidence>
<proteinExistence type="predicted"/>
<feature type="region of interest" description="Disordered" evidence="1">
    <location>
        <begin position="61"/>
        <end position="85"/>
    </location>
</feature>
<evidence type="ECO:0000313" key="3">
    <source>
        <dbReference type="Proteomes" id="UP000830671"/>
    </source>
</evidence>
<dbReference type="RefSeq" id="XP_049148616.1">
    <property type="nucleotide sequence ID" value="XM_049291471.1"/>
</dbReference>
<dbReference type="AlphaFoldDB" id="A0A9Q8WLG2"/>
<name>A0A9Q8WLG2_9PEZI</name>
<dbReference type="GeneID" id="73346481"/>
<reference evidence="2" key="1">
    <citation type="journal article" date="2021" name="Mol. Plant Microbe Interact.">
        <title>Complete Genome Sequence of the Plant-Pathogenic Fungus Colletotrichum lupini.</title>
        <authorList>
            <person name="Baroncelli R."/>
            <person name="Pensec F."/>
            <person name="Da Lio D."/>
            <person name="Boufleur T."/>
            <person name="Vicente I."/>
            <person name="Sarrocco S."/>
            <person name="Picot A."/>
            <person name="Baraldi E."/>
            <person name="Sukno S."/>
            <person name="Thon M."/>
            <person name="Le Floch G."/>
        </authorList>
    </citation>
    <scope>NUCLEOTIDE SEQUENCE</scope>
    <source>
        <strain evidence="2">IMI 504893</strain>
    </source>
</reference>
<evidence type="ECO:0000313" key="2">
    <source>
        <dbReference type="EMBL" id="UQC87005.1"/>
    </source>
</evidence>
<dbReference type="KEGG" id="clup:CLUP02_12507"/>
<accession>A0A9Q8WLG2</accession>
<dbReference type="Proteomes" id="UP000830671">
    <property type="component" value="Chromosome 6"/>
</dbReference>
<dbReference type="EMBL" id="CP019478">
    <property type="protein sequence ID" value="UQC87005.1"/>
    <property type="molecule type" value="Genomic_DNA"/>
</dbReference>
<sequence length="85" mass="9464">MKTKNDYGSFQGVRLHSWPLSLATNKRGHDFVLNRSLGPGMIFCPFSPAYVANSSTVTGHQLSSSEESLHSRRNPASFDHIPKFN</sequence>
<protein>
    <submittedName>
        <fullName evidence="2">Uncharacterized protein</fullName>
    </submittedName>
</protein>
<organism evidence="2 3">
    <name type="scientific">Colletotrichum lupini</name>
    <dbReference type="NCBI Taxonomy" id="145971"/>
    <lineage>
        <taxon>Eukaryota</taxon>
        <taxon>Fungi</taxon>
        <taxon>Dikarya</taxon>
        <taxon>Ascomycota</taxon>
        <taxon>Pezizomycotina</taxon>
        <taxon>Sordariomycetes</taxon>
        <taxon>Hypocreomycetidae</taxon>
        <taxon>Glomerellales</taxon>
        <taxon>Glomerellaceae</taxon>
        <taxon>Colletotrichum</taxon>
        <taxon>Colletotrichum acutatum species complex</taxon>
    </lineage>
</organism>
<gene>
    <name evidence="2" type="ORF">CLUP02_12507</name>
</gene>